<feature type="domain" description="Cation/H(+) antiporter central" evidence="13">
    <location>
        <begin position="500"/>
        <end position="627"/>
    </location>
</feature>
<dbReference type="InterPro" id="IPR050794">
    <property type="entry name" value="CPA2_transporter"/>
</dbReference>
<feature type="region of interest" description="Disordered" evidence="10">
    <location>
        <begin position="809"/>
        <end position="830"/>
    </location>
</feature>
<evidence type="ECO:0000259" key="13">
    <source>
        <dbReference type="Pfam" id="PF23256"/>
    </source>
</evidence>
<dbReference type="EMBL" id="OOIL02001116">
    <property type="protein sequence ID" value="VFQ72803.1"/>
    <property type="molecule type" value="Genomic_DNA"/>
</dbReference>
<evidence type="ECO:0000256" key="6">
    <source>
        <dbReference type="ARBA" id="ARBA00022989"/>
    </source>
</evidence>
<evidence type="ECO:0000259" key="14">
    <source>
        <dbReference type="Pfam" id="PF23259"/>
    </source>
</evidence>
<feature type="transmembrane region" description="Helical" evidence="11">
    <location>
        <begin position="360"/>
        <end position="381"/>
    </location>
</feature>
<evidence type="ECO:0000313" key="15">
    <source>
        <dbReference type="EMBL" id="VFQ72803.1"/>
    </source>
</evidence>
<proteinExistence type="inferred from homology"/>
<dbReference type="OrthoDB" id="2687058at2759"/>
<comment type="similarity">
    <text evidence="9">Belongs to the monovalent cation:proton antiporter 2 (CPA2) transporter (TC 2.A.37) family. CHX (TC 2.A.37.4) subfamily.</text>
</comment>
<dbReference type="InterPro" id="IPR057291">
    <property type="entry name" value="CHX17_2nd"/>
</dbReference>
<keyword evidence="8 11" id="KW-0472">Membrane</keyword>
<reference evidence="15 16" key="1">
    <citation type="submission" date="2018-04" db="EMBL/GenBank/DDBJ databases">
        <authorList>
            <person name="Vogel A."/>
        </authorList>
    </citation>
    <scope>NUCLEOTIDE SEQUENCE [LARGE SCALE GENOMIC DNA]</scope>
</reference>
<dbReference type="InterPro" id="IPR038770">
    <property type="entry name" value="Na+/solute_symporter_sf"/>
</dbReference>
<evidence type="ECO:0000256" key="10">
    <source>
        <dbReference type="SAM" id="MobiDB-lite"/>
    </source>
</evidence>
<evidence type="ECO:0000256" key="11">
    <source>
        <dbReference type="SAM" id="Phobius"/>
    </source>
</evidence>
<evidence type="ECO:0000256" key="2">
    <source>
        <dbReference type="ARBA" id="ARBA00022448"/>
    </source>
</evidence>
<dbReference type="AlphaFoldDB" id="A0A484L934"/>
<evidence type="ECO:0000259" key="12">
    <source>
        <dbReference type="Pfam" id="PF00999"/>
    </source>
</evidence>
<organism evidence="15 16">
    <name type="scientific">Cuscuta campestris</name>
    <dbReference type="NCBI Taxonomy" id="132261"/>
    <lineage>
        <taxon>Eukaryota</taxon>
        <taxon>Viridiplantae</taxon>
        <taxon>Streptophyta</taxon>
        <taxon>Embryophyta</taxon>
        <taxon>Tracheophyta</taxon>
        <taxon>Spermatophyta</taxon>
        <taxon>Magnoliopsida</taxon>
        <taxon>eudicotyledons</taxon>
        <taxon>Gunneridae</taxon>
        <taxon>Pentapetalae</taxon>
        <taxon>asterids</taxon>
        <taxon>lamiids</taxon>
        <taxon>Solanales</taxon>
        <taxon>Convolvulaceae</taxon>
        <taxon>Cuscuteae</taxon>
        <taxon>Cuscuta</taxon>
        <taxon>Cuscuta subgen. Grammica</taxon>
        <taxon>Cuscuta sect. Cleistogrammica</taxon>
    </lineage>
</organism>
<evidence type="ECO:0000256" key="1">
    <source>
        <dbReference type="ARBA" id="ARBA00004141"/>
    </source>
</evidence>
<dbReference type="InterPro" id="IPR057290">
    <property type="entry name" value="CHX17_C"/>
</dbReference>
<sequence length="830" mass="90982">MDIRHHSAFGVVKEAGNTSIVCQNPNKGAPKGIWLGYESPLQYTTPLFMAQLTLVSLSCLLIKYSLRPMRQPSIVPQVLSGVLLGPSILGQFELFRHTFFPRGSLMIFDTMAGFGVLIFLFGVGVEMETKRMLKPSRSVVALGILMIAGGCSFMVPLSLLLRRLIEMDPSLKRTLPYIAASQCTTAFPSICPFLKDRKIINTGPGRIAISVSLFSEVIGMSLAVVNYAFQPLMQNRVGHPLLNSIGGLISMLSFLFVLVCVIRPLIVRIITRLPQGKPVGESCIMGFFVLFLACGLLTEVIGQHFAVGALAAGIIIPPGPPLGSTIIERLEYPIAMFSYPTFLAASGLKTDIFTIHATSLLVLCIVVVFAALCKVVIMVVIGRFMAISFTESVVVGLMLNAKGPTELILFNLWKDIKILNDEEFTLVVTVCVVGTMVVQTPLIWLLLKSVGDQTPFKRRTIQHLKQDMELRILVAIKDQETLPSIVNILEASNASEERPVAVIALILVELVGQAAPILIAHQSSQRNLHADTSSSAQIINALRQYELNNESTVTVQPYTAVSHPEIMHDDICRLAIDQNATLLILPFHKHWAIDGSIGTVNRAVEHMNSKVMEKAPCSAAILVDKGTLTGSLTILNSQSIYNVAMIYIGGADDAEALCYGARMARHANVNLTVLRFLLFGYDNARERRLDNDIIEAIRYANAGNQHFRYHEHVVRDGEGFVASLRNMEDVFDLLLVGRSHQDSPLLEGIGAWIECPELGAVGDFLASSDFSSTASLLVVQQQRIGGKLVGRATKPVVVHTQDFMFENNSSRHSGVVPPSFGRENSRWDRV</sequence>
<feature type="transmembrane region" description="Helical" evidence="11">
    <location>
        <begin position="139"/>
        <end position="162"/>
    </location>
</feature>
<keyword evidence="4 11" id="KW-0812">Transmembrane</keyword>
<dbReference type="Proteomes" id="UP000595140">
    <property type="component" value="Unassembled WGS sequence"/>
</dbReference>
<accession>A0A484L934</accession>
<keyword evidence="7" id="KW-0406">Ion transport</keyword>
<keyword evidence="5" id="KW-0630">Potassium</keyword>
<dbReference type="Pfam" id="PF00999">
    <property type="entry name" value="Na_H_Exchanger"/>
    <property type="match status" value="1"/>
</dbReference>
<dbReference type="Pfam" id="PF23259">
    <property type="entry name" value="CHX17_C"/>
    <property type="match status" value="1"/>
</dbReference>
<dbReference type="Pfam" id="PF23256">
    <property type="entry name" value="CHX17_2nd"/>
    <property type="match status" value="1"/>
</dbReference>
<evidence type="ECO:0000256" key="5">
    <source>
        <dbReference type="ARBA" id="ARBA00022958"/>
    </source>
</evidence>
<dbReference type="InterPro" id="IPR006153">
    <property type="entry name" value="Cation/H_exchanger_TM"/>
</dbReference>
<feature type="transmembrane region" description="Helical" evidence="11">
    <location>
        <begin position="207"/>
        <end position="229"/>
    </location>
</feature>
<name>A0A484L934_9ASTE</name>
<dbReference type="GO" id="GO:0006885">
    <property type="term" value="P:regulation of pH"/>
    <property type="evidence" value="ECO:0007669"/>
    <property type="project" value="TreeGrafter"/>
</dbReference>
<keyword evidence="3" id="KW-0633">Potassium transport</keyword>
<evidence type="ECO:0000256" key="4">
    <source>
        <dbReference type="ARBA" id="ARBA00022692"/>
    </source>
</evidence>
<feature type="domain" description="Cation/H+ exchanger transmembrane" evidence="12">
    <location>
        <begin position="58"/>
        <end position="443"/>
    </location>
</feature>
<feature type="transmembrane region" description="Helical" evidence="11">
    <location>
        <begin position="74"/>
        <end position="92"/>
    </location>
</feature>
<dbReference type="GO" id="GO:1902600">
    <property type="term" value="P:proton transmembrane transport"/>
    <property type="evidence" value="ECO:0007669"/>
    <property type="project" value="InterPro"/>
</dbReference>
<dbReference type="PANTHER" id="PTHR32468:SF35">
    <property type="entry name" value="CATION_H+ EXCHANGER DOMAIN-CONTAINING PROTEIN"/>
    <property type="match status" value="1"/>
</dbReference>
<keyword evidence="16" id="KW-1185">Reference proteome</keyword>
<comment type="subcellular location">
    <subcellularLocation>
        <location evidence="1">Membrane</location>
        <topology evidence="1">Multi-pass membrane protein</topology>
    </subcellularLocation>
</comment>
<feature type="transmembrane region" description="Helical" evidence="11">
    <location>
        <begin position="43"/>
        <end position="62"/>
    </location>
</feature>
<dbReference type="GO" id="GO:0016020">
    <property type="term" value="C:membrane"/>
    <property type="evidence" value="ECO:0007669"/>
    <property type="project" value="UniProtKB-SubCell"/>
</dbReference>
<feature type="domain" description="Cation/H(+) antiporter C-terminal" evidence="14">
    <location>
        <begin position="642"/>
        <end position="782"/>
    </location>
</feature>
<keyword evidence="2" id="KW-0813">Transport</keyword>
<keyword evidence="6 11" id="KW-1133">Transmembrane helix</keyword>
<protein>
    <submittedName>
        <fullName evidence="15">Uncharacterized protein</fullName>
    </submittedName>
</protein>
<evidence type="ECO:0000256" key="9">
    <source>
        <dbReference type="ARBA" id="ARBA00038341"/>
    </source>
</evidence>
<feature type="transmembrane region" description="Helical" evidence="11">
    <location>
        <begin position="104"/>
        <end position="127"/>
    </location>
</feature>
<feature type="transmembrane region" description="Helical" evidence="11">
    <location>
        <begin position="393"/>
        <end position="412"/>
    </location>
</feature>
<feature type="transmembrane region" description="Helical" evidence="11">
    <location>
        <begin position="174"/>
        <end position="195"/>
    </location>
</feature>
<gene>
    <name evidence="15" type="ORF">CCAM_LOCUS14579</name>
</gene>
<dbReference type="Gene3D" id="1.20.1530.20">
    <property type="match status" value="1"/>
</dbReference>
<evidence type="ECO:0000313" key="16">
    <source>
        <dbReference type="Proteomes" id="UP000595140"/>
    </source>
</evidence>
<evidence type="ECO:0000256" key="8">
    <source>
        <dbReference type="ARBA" id="ARBA00023136"/>
    </source>
</evidence>
<dbReference type="GO" id="GO:0006813">
    <property type="term" value="P:potassium ion transport"/>
    <property type="evidence" value="ECO:0007669"/>
    <property type="project" value="UniProtKB-KW"/>
</dbReference>
<dbReference type="PANTHER" id="PTHR32468">
    <property type="entry name" value="CATION/H + ANTIPORTER"/>
    <property type="match status" value="1"/>
</dbReference>
<feature type="transmembrane region" description="Helical" evidence="11">
    <location>
        <begin position="287"/>
        <end position="318"/>
    </location>
</feature>
<feature type="transmembrane region" description="Helical" evidence="11">
    <location>
        <begin position="241"/>
        <end position="266"/>
    </location>
</feature>
<evidence type="ECO:0000256" key="7">
    <source>
        <dbReference type="ARBA" id="ARBA00023065"/>
    </source>
</evidence>
<dbReference type="GO" id="GO:0015297">
    <property type="term" value="F:antiporter activity"/>
    <property type="evidence" value="ECO:0007669"/>
    <property type="project" value="InterPro"/>
</dbReference>
<evidence type="ECO:0000256" key="3">
    <source>
        <dbReference type="ARBA" id="ARBA00022538"/>
    </source>
</evidence>
<dbReference type="GO" id="GO:0012505">
    <property type="term" value="C:endomembrane system"/>
    <property type="evidence" value="ECO:0007669"/>
    <property type="project" value="TreeGrafter"/>
</dbReference>
<feature type="transmembrane region" description="Helical" evidence="11">
    <location>
        <begin position="424"/>
        <end position="447"/>
    </location>
</feature>